<organism evidence="2 3">
    <name type="scientific">Clunio marinus</name>
    <dbReference type="NCBI Taxonomy" id="568069"/>
    <lineage>
        <taxon>Eukaryota</taxon>
        <taxon>Metazoa</taxon>
        <taxon>Ecdysozoa</taxon>
        <taxon>Arthropoda</taxon>
        <taxon>Hexapoda</taxon>
        <taxon>Insecta</taxon>
        <taxon>Pterygota</taxon>
        <taxon>Neoptera</taxon>
        <taxon>Endopterygota</taxon>
        <taxon>Diptera</taxon>
        <taxon>Nematocera</taxon>
        <taxon>Chironomoidea</taxon>
        <taxon>Chironomidae</taxon>
        <taxon>Clunio</taxon>
    </lineage>
</organism>
<dbReference type="Proteomes" id="UP000183832">
    <property type="component" value="Unassembled WGS sequence"/>
</dbReference>
<dbReference type="EMBL" id="CVRI01000061">
    <property type="protein sequence ID" value="CRL04121.1"/>
    <property type="molecule type" value="Genomic_DNA"/>
</dbReference>
<dbReference type="InterPro" id="IPR036047">
    <property type="entry name" value="F-box-like_dom_sf"/>
</dbReference>
<dbReference type="SUPFAM" id="SSF52047">
    <property type="entry name" value="RNI-like"/>
    <property type="match status" value="1"/>
</dbReference>
<dbReference type="PROSITE" id="PS50181">
    <property type="entry name" value="FBOX"/>
    <property type="match status" value="1"/>
</dbReference>
<dbReference type="Gene3D" id="3.80.10.10">
    <property type="entry name" value="Ribonuclease Inhibitor"/>
    <property type="match status" value="1"/>
</dbReference>
<accession>A0A1J1IZV4</accession>
<evidence type="ECO:0000313" key="3">
    <source>
        <dbReference type="Proteomes" id="UP000183832"/>
    </source>
</evidence>
<dbReference type="PANTHER" id="PTHR38926:SF5">
    <property type="entry name" value="F-BOX AND LEUCINE-RICH REPEAT PROTEIN 6"/>
    <property type="match status" value="1"/>
</dbReference>
<proteinExistence type="predicted"/>
<reference evidence="2 3" key="1">
    <citation type="submission" date="2015-04" db="EMBL/GenBank/DDBJ databases">
        <authorList>
            <person name="Syromyatnikov M.Y."/>
            <person name="Popov V.N."/>
        </authorList>
    </citation>
    <scope>NUCLEOTIDE SEQUENCE [LARGE SCALE GENOMIC DNA]</scope>
</reference>
<sequence>MLSILDLDNYSLYYIFQFLSIYDLLKAEKVCGSFKEVCESIYSTKFRKVRIELRSLRTNHFRDILDRVGRSMIAFEFSGGYIMDENVKNTMIYGIINDCPRLKALSINYVQFTSLSFNHLQSCFSNLTSLDLSRCALSEATLGIVLDGEKFKNIKTLKLAGNSEMNGSFFKDMKHVEILDISYCYNLSFIQFLKFLENCIKLLELNITASCSLVMEDENFQEILLHHQPLLEKLIMDYTGVLKDKEVIVKFKHLKYSSFEGRKFGT</sequence>
<dbReference type="PANTHER" id="PTHR38926">
    <property type="entry name" value="F-BOX DOMAIN CONTAINING PROTEIN, EXPRESSED"/>
    <property type="match status" value="1"/>
</dbReference>
<evidence type="ECO:0000313" key="2">
    <source>
        <dbReference type="EMBL" id="CRL04121.1"/>
    </source>
</evidence>
<dbReference type="OrthoDB" id="549243at2759"/>
<keyword evidence="3" id="KW-1185">Reference proteome</keyword>
<dbReference type="SUPFAM" id="SSF81383">
    <property type="entry name" value="F-box domain"/>
    <property type="match status" value="1"/>
</dbReference>
<name>A0A1J1IZV4_9DIPT</name>
<dbReference type="InterPro" id="IPR032675">
    <property type="entry name" value="LRR_dom_sf"/>
</dbReference>
<dbReference type="InterPro" id="IPR001810">
    <property type="entry name" value="F-box_dom"/>
</dbReference>
<protein>
    <submittedName>
        <fullName evidence="2">CLUMA_CG017233, isoform A</fullName>
    </submittedName>
</protein>
<evidence type="ECO:0000259" key="1">
    <source>
        <dbReference type="PROSITE" id="PS50181"/>
    </source>
</evidence>
<feature type="domain" description="F-box" evidence="1">
    <location>
        <begin position="1"/>
        <end position="49"/>
    </location>
</feature>
<dbReference type="AlphaFoldDB" id="A0A1J1IZV4"/>
<gene>
    <name evidence="2" type="ORF">CLUMA_CG017233</name>
</gene>